<evidence type="ECO:0000313" key="3">
    <source>
        <dbReference type="Proteomes" id="UP000515947"/>
    </source>
</evidence>
<evidence type="ECO:0000313" key="2">
    <source>
        <dbReference type="EMBL" id="QNN54479.1"/>
    </source>
</evidence>
<protein>
    <submittedName>
        <fullName evidence="2">Uncharacterized protein</fullName>
    </submittedName>
</protein>
<keyword evidence="3" id="KW-1185">Reference proteome</keyword>
<accession>A0A7G9RFV4</accession>
<dbReference type="EMBL" id="CP060713">
    <property type="protein sequence ID" value="QNN54479.1"/>
    <property type="molecule type" value="Genomic_DNA"/>
</dbReference>
<sequence>MLHPPAETVQEDPDISGQRRGRPPGRIAELAASDGQVFNPEPRIGWLLRSNRLACLPGVSARQFAVLLADHGVPADPSRVSRWETGLVPATLEVVAAYERLIDLDPGGLRGVALFQRRVGTGQLVSASNLAGLRDDPAHLERVLDAVVDGEPDGCAWFELGLAVASVGERMVLPQSLWRSLTNRLVRQVGISVGSAYLGRVEAANLLTTHASARNALAYSIGEMLTEADVPVVTDPMTILQEIDTPQANGLVLRLLDQEQISTRSAAAWAAAVKLGRGHFDEQEAARLEALVMRLARTHGLERGGSFSGLLDLVDVLSPAARAVILNAAGEVRGEPAAQELAPDLQEVTAVLAQVVEEADVDDPMLERLVWLALADPRAEHRFLAVFTLQQSPFRALLARVAGRRIEAHLSGADPVQPELAHRLMVVLSVVGTPAEADLLLRIAEDNSSPLRGMGLIAVAHLPPGASVRRPRLERLLEGPDESLARTAAYCAGMTGDPALRRLMERDDVPLNRRRAAQWWIAHGPAIHEAQAGRRPDRS</sequence>
<gene>
    <name evidence="2" type="ORF">H9L09_09300</name>
</gene>
<dbReference type="KEGG" id="nmes:H9L09_09300"/>
<dbReference type="Proteomes" id="UP000515947">
    <property type="component" value="Chromosome"/>
</dbReference>
<feature type="region of interest" description="Disordered" evidence="1">
    <location>
        <begin position="1"/>
        <end position="23"/>
    </location>
</feature>
<name>A0A7G9RFV4_9ACTN</name>
<organism evidence="2 3">
    <name type="scientific">Nocardioides mesophilus</name>
    <dbReference type="NCBI Taxonomy" id="433659"/>
    <lineage>
        <taxon>Bacteria</taxon>
        <taxon>Bacillati</taxon>
        <taxon>Actinomycetota</taxon>
        <taxon>Actinomycetes</taxon>
        <taxon>Propionibacteriales</taxon>
        <taxon>Nocardioidaceae</taxon>
        <taxon>Nocardioides</taxon>
    </lineage>
</organism>
<proteinExistence type="predicted"/>
<dbReference type="AlphaFoldDB" id="A0A7G9RFV4"/>
<dbReference type="RefSeq" id="WP_187580319.1">
    <property type="nucleotide sequence ID" value="NZ_CP060713.1"/>
</dbReference>
<evidence type="ECO:0000256" key="1">
    <source>
        <dbReference type="SAM" id="MobiDB-lite"/>
    </source>
</evidence>
<reference evidence="2 3" key="1">
    <citation type="submission" date="2020-08" db="EMBL/GenBank/DDBJ databases">
        <title>Genome sequence of Nocardioides mesophilus KACC 16243T.</title>
        <authorList>
            <person name="Hyun D.-W."/>
            <person name="Bae J.-W."/>
        </authorList>
    </citation>
    <scope>NUCLEOTIDE SEQUENCE [LARGE SCALE GENOMIC DNA]</scope>
    <source>
        <strain evidence="2 3">KACC 16243</strain>
    </source>
</reference>